<dbReference type="AlphaFoldDB" id="A0A0J6VX67"/>
<dbReference type="GO" id="GO:0032259">
    <property type="term" value="P:methylation"/>
    <property type="evidence" value="ECO:0007669"/>
    <property type="project" value="UniProtKB-KW"/>
</dbReference>
<accession>A0A0J6VX67</accession>
<dbReference type="PANTHER" id="PTHR43861">
    <property type="entry name" value="TRANS-ACONITATE 2-METHYLTRANSFERASE-RELATED"/>
    <property type="match status" value="1"/>
</dbReference>
<dbReference type="GO" id="GO:0008168">
    <property type="term" value="F:methyltransferase activity"/>
    <property type="evidence" value="ECO:0007669"/>
    <property type="project" value="UniProtKB-KW"/>
</dbReference>
<protein>
    <submittedName>
        <fullName evidence="3">SAM-dependent methyltransferase</fullName>
    </submittedName>
</protein>
<dbReference type="PATRIC" id="fig|1187852.3.peg.4447"/>
<keyword evidence="1 3" id="KW-0808">Transferase</keyword>
<dbReference type="Proteomes" id="UP000036449">
    <property type="component" value="Unassembled WGS sequence"/>
</dbReference>
<dbReference type="CDD" id="cd02440">
    <property type="entry name" value="AdoMet_MTases"/>
    <property type="match status" value="1"/>
</dbReference>
<dbReference type="InterPro" id="IPR029063">
    <property type="entry name" value="SAM-dependent_MTases_sf"/>
</dbReference>
<dbReference type="Pfam" id="PF13649">
    <property type="entry name" value="Methyltransf_25"/>
    <property type="match status" value="1"/>
</dbReference>
<proteinExistence type="predicted"/>
<dbReference type="OrthoDB" id="7348755at2"/>
<dbReference type="InterPro" id="IPR041698">
    <property type="entry name" value="Methyltransf_25"/>
</dbReference>
<feature type="domain" description="Methyltransferase" evidence="2">
    <location>
        <begin position="44"/>
        <end position="139"/>
    </location>
</feature>
<evidence type="ECO:0000259" key="2">
    <source>
        <dbReference type="Pfam" id="PF13649"/>
    </source>
</evidence>
<dbReference type="Gene3D" id="3.40.50.150">
    <property type="entry name" value="Vaccinia Virus protein VP39"/>
    <property type="match status" value="1"/>
</dbReference>
<dbReference type="SUPFAM" id="SSF53335">
    <property type="entry name" value="S-adenosyl-L-methionine-dependent methyltransferases"/>
    <property type="match status" value="1"/>
</dbReference>
<gene>
    <name evidence="3" type="ORF">VQ03_05920</name>
</gene>
<evidence type="ECO:0000256" key="1">
    <source>
        <dbReference type="ARBA" id="ARBA00022679"/>
    </source>
</evidence>
<reference evidence="3 4" key="1">
    <citation type="submission" date="2015-03" db="EMBL/GenBank/DDBJ databases">
        <title>Genome sequencing of Methylobacterium tarhaniae DSM 25844.</title>
        <authorList>
            <person name="Chaudhry V."/>
            <person name="Patil P.B."/>
        </authorList>
    </citation>
    <scope>NUCLEOTIDE SEQUENCE [LARGE SCALE GENOMIC DNA]</scope>
    <source>
        <strain evidence="3 4">DSM 25844</strain>
    </source>
</reference>
<name>A0A0J6VX67_9HYPH</name>
<evidence type="ECO:0000313" key="4">
    <source>
        <dbReference type="Proteomes" id="UP000036449"/>
    </source>
</evidence>
<evidence type="ECO:0000313" key="3">
    <source>
        <dbReference type="EMBL" id="KMO43921.1"/>
    </source>
</evidence>
<dbReference type="EMBL" id="LABZ01000032">
    <property type="protein sequence ID" value="KMO43921.1"/>
    <property type="molecule type" value="Genomic_DNA"/>
</dbReference>
<keyword evidence="4" id="KW-1185">Reference proteome</keyword>
<organism evidence="3 4">
    <name type="scientific">Methylobacterium tarhaniae</name>
    <dbReference type="NCBI Taxonomy" id="1187852"/>
    <lineage>
        <taxon>Bacteria</taxon>
        <taxon>Pseudomonadati</taxon>
        <taxon>Pseudomonadota</taxon>
        <taxon>Alphaproteobacteria</taxon>
        <taxon>Hyphomicrobiales</taxon>
        <taxon>Methylobacteriaceae</taxon>
        <taxon>Methylobacterium</taxon>
    </lineage>
</organism>
<comment type="caution">
    <text evidence="3">The sequence shown here is derived from an EMBL/GenBank/DDBJ whole genome shotgun (WGS) entry which is preliminary data.</text>
</comment>
<keyword evidence="3" id="KW-0489">Methyltransferase</keyword>
<sequence>MTGASSNAGYAAEAEALVSQYESIAFSEIHAAILPLLPPPPAHVLDIGAGTGRDAAGFAALGYRVTAVEPTAELRRRAAALHPSPRIDWRDDGLPDLAAFAGHGEAFDVVMLTAVWMHLDEAERRRAMPRLAALLRVGGVMALSLRHGPVPPGRRMFDVSAAETIDLAREHGLRCILCRTDEDAQLGRPGVTWDRIAFVREAGAGEAGIGASRD</sequence>
<dbReference type="RefSeq" id="WP_048449937.1">
    <property type="nucleotide sequence ID" value="NZ_JBNNPJ010000126.1"/>
</dbReference>